<comment type="caution">
    <text evidence="1">The sequence shown here is derived from an EMBL/GenBank/DDBJ whole genome shotgun (WGS) entry which is preliminary data.</text>
</comment>
<organism evidence="1 2">
    <name type="scientific">Roseospira goensis</name>
    <dbReference type="NCBI Taxonomy" id="391922"/>
    <lineage>
        <taxon>Bacteria</taxon>
        <taxon>Pseudomonadati</taxon>
        <taxon>Pseudomonadota</taxon>
        <taxon>Alphaproteobacteria</taxon>
        <taxon>Rhodospirillales</taxon>
        <taxon>Rhodospirillaceae</taxon>
        <taxon>Roseospira</taxon>
    </lineage>
</organism>
<gene>
    <name evidence="1" type="ORF">GGD88_001293</name>
</gene>
<name>A0A7W6RYI0_9PROT</name>
<dbReference type="Proteomes" id="UP000555728">
    <property type="component" value="Unassembled WGS sequence"/>
</dbReference>
<protein>
    <submittedName>
        <fullName evidence="1">Uncharacterized protein</fullName>
    </submittedName>
</protein>
<evidence type="ECO:0000313" key="1">
    <source>
        <dbReference type="EMBL" id="MBB4285574.1"/>
    </source>
</evidence>
<accession>A0A7W6RYI0</accession>
<keyword evidence="2" id="KW-1185">Reference proteome</keyword>
<reference evidence="1 2" key="1">
    <citation type="submission" date="2020-08" db="EMBL/GenBank/DDBJ databases">
        <title>Genome sequencing of Purple Non-Sulfur Bacteria from various extreme environments.</title>
        <authorList>
            <person name="Mayer M."/>
        </authorList>
    </citation>
    <scope>NUCLEOTIDE SEQUENCE [LARGE SCALE GENOMIC DNA]</scope>
    <source>
        <strain evidence="1 2">JA135</strain>
    </source>
</reference>
<evidence type="ECO:0000313" key="2">
    <source>
        <dbReference type="Proteomes" id="UP000555728"/>
    </source>
</evidence>
<dbReference type="EMBL" id="JACIGI010000008">
    <property type="protein sequence ID" value="MBB4285574.1"/>
    <property type="molecule type" value="Genomic_DNA"/>
</dbReference>
<dbReference type="AlphaFoldDB" id="A0A7W6RYI0"/>
<dbReference type="RefSeq" id="WP_184433008.1">
    <property type="nucleotide sequence ID" value="NZ_JACIGI010000008.1"/>
</dbReference>
<sequence>MSSIDEITFGPALDASIFAYESRQGAFAEAVAAELTSQMLDVAFDDGTGGFDARP</sequence>
<proteinExistence type="predicted"/>